<dbReference type="InterPro" id="IPR017101">
    <property type="entry name" value="P-loop_ATP/GTP-bd_All4644_prd"/>
</dbReference>
<sequence>MELIIFIGLQAAGKSTFFRTRLSEKGYTYVSKDLLSNNRRPEHRQQELIEAALQAGTSVVVDNTNPTLESRAALIRLGQQYQAEITGYYFVPEVKLSLERNKQRSGKARVPDVAIFTTRKKLVPPSFAEGFARLYQVRAGDDGSFAVEPYTEPVDRKAEETHG</sequence>
<dbReference type="RefSeq" id="WP_129893073.1">
    <property type="nucleotide sequence ID" value="NZ_CP035758.1"/>
</dbReference>
<dbReference type="InterPro" id="IPR027417">
    <property type="entry name" value="P-loop_NTPase"/>
</dbReference>
<dbReference type="GO" id="GO:0046404">
    <property type="term" value="F:ATP-dependent polydeoxyribonucleotide 5'-hydroxyl-kinase activity"/>
    <property type="evidence" value="ECO:0007669"/>
    <property type="project" value="TreeGrafter"/>
</dbReference>
<dbReference type="PANTHER" id="PTHR12083:SF9">
    <property type="entry name" value="BIFUNCTIONAL POLYNUCLEOTIDE PHOSPHATASE_KINASE"/>
    <property type="match status" value="1"/>
</dbReference>
<keyword evidence="1" id="KW-0067">ATP-binding</keyword>
<protein>
    <submittedName>
        <fullName evidence="1">ATP-binding protein</fullName>
    </submittedName>
</protein>
<dbReference type="KEGG" id="kbs:EPA93_40965"/>
<dbReference type="EMBL" id="CP035758">
    <property type="protein sequence ID" value="QBD82013.1"/>
    <property type="molecule type" value="Genomic_DNA"/>
</dbReference>
<dbReference type="GO" id="GO:0006281">
    <property type="term" value="P:DNA repair"/>
    <property type="evidence" value="ECO:0007669"/>
    <property type="project" value="TreeGrafter"/>
</dbReference>
<dbReference type="Gene3D" id="3.40.50.300">
    <property type="entry name" value="P-loop containing nucleotide triphosphate hydrolases"/>
    <property type="match status" value="1"/>
</dbReference>
<dbReference type="AlphaFoldDB" id="A0A4P6K2D7"/>
<dbReference type="GO" id="GO:0005524">
    <property type="term" value="F:ATP binding"/>
    <property type="evidence" value="ECO:0007669"/>
    <property type="project" value="UniProtKB-KW"/>
</dbReference>
<dbReference type="OrthoDB" id="8564590at2"/>
<keyword evidence="2" id="KW-1185">Reference proteome</keyword>
<dbReference type="PANTHER" id="PTHR12083">
    <property type="entry name" value="BIFUNCTIONAL POLYNUCLEOTIDE PHOSPHATASE/KINASE"/>
    <property type="match status" value="1"/>
</dbReference>
<dbReference type="GO" id="GO:0046403">
    <property type="term" value="F:polynucleotide 3'-phosphatase activity"/>
    <property type="evidence" value="ECO:0007669"/>
    <property type="project" value="TreeGrafter"/>
</dbReference>
<organism evidence="1 2">
    <name type="scientific">Ktedonosporobacter rubrisoli</name>
    <dbReference type="NCBI Taxonomy" id="2509675"/>
    <lineage>
        <taxon>Bacteria</taxon>
        <taxon>Bacillati</taxon>
        <taxon>Chloroflexota</taxon>
        <taxon>Ktedonobacteria</taxon>
        <taxon>Ktedonobacterales</taxon>
        <taxon>Ktedonosporobacteraceae</taxon>
        <taxon>Ktedonosporobacter</taxon>
    </lineage>
</organism>
<proteinExistence type="predicted"/>
<dbReference type="SUPFAM" id="SSF52540">
    <property type="entry name" value="P-loop containing nucleoside triphosphate hydrolases"/>
    <property type="match status" value="1"/>
</dbReference>
<gene>
    <name evidence="1" type="ORF">EPA93_40965</name>
</gene>
<dbReference type="Pfam" id="PF13671">
    <property type="entry name" value="AAA_33"/>
    <property type="match status" value="1"/>
</dbReference>
<reference evidence="1 2" key="1">
    <citation type="submission" date="2019-01" db="EMBL/GenBank/DDBJ databases">
        <title>Ktedonosporobacter rubrisoli SCAWS-G2.</title>
        <authorList>
            <person name="Huang Y."/>
            <person name="Yan B."/>
        </authorList>
    </citation>
    <scope>NUCLEOTIDE SEQUENCE [LARGE SCALE GENOMIC DNA]</scope>
    <source>
        <strain evidence="1 2">SCAWS-G2</strain>
    </source>
</reference>
<dbReference type="GO" id="GO:0003690">
    <property type="term" value="F:double-stranded DNA binding"/>
    <property type="evidence" value="ECO:0007669"/>
    <property type="project" value="TreeGrafter"/>
</dbReference>
<dbReference type="Proteomes" id="UP000290365">
    <property type="component" value="Chromosome"/>
</dbReference>
<evidence type="ECO:0000313" key="2">
    <source>
        <dbReference type="Proteomes" id="UP000290365"/>
    </source>
</evidence>
<accession>A0A4P6K2D7</accession>
<keyword evidence="1" id="KW-0547">Nucleotide-binding</keyword>
<dbReference type="PIRSF" id="PIRSF037081">
    <property type="entry name" value="P-loop_All4644_prd"/>
    <property type="match status" value="1"/>
</dbReference>
<evidence type="ECO:0000313" key="1">
    <source>
        <dbReference type="EMBL" id="QBD82013.1"/>
    </source>
</evidence>
<name>A0A4P6K2D7_KTERU</name>